<dbReference type="CDD" id="cd05819">
    <property type="entry name" value="NHL"/>
    <property type="match status" value="1"/>
</dbReference>
<proteinExistence type="predicted"/>
<dbReference type="InterPro" id="IPR011042">
    <property type="entry name" value="6-blade_b-propeller_TolB-like"/>
</dbReference>
<name>A0A7V1LY48_CALAY</name>
<organism evidence="2">
    <name type="scientific">Caldithrix abyssi</name>
    <dbReference type="NCBI Taxonomy" id="187145"/>
    <lineage>
        <taxon>Bacteria</taxon>
        <taxon>Pseudomonadati</taxon>
        <taxon>Calditrichota</taxon>
        <taxon>Calditrichia</taxon>
        <taxon>Calditrichales</taxon>
        <taxon>Calditrichaceae</taxon>
        <taxon>Caldithrix</taxon>
    </lineage>
</organism>
<reference evidence="2" key="1">
    <citation type="journal article" date="2020" name="mSystems">
        <title>Genome- and Community-Level Interaction Insights into Carbon Utilization and Element Cycling Functions of Hydrothermarchaeota in Hydrothermal Sediment.</title>
        <authorList>
            <person name="Zhou Z."/>
            <person name="Liu Y."/>
            <person name="Xu W."/>
            <person name="Pan J."/>
            <person name="Luo Z.H."/>
            <person name="Li M."/>
        </authorList>
    </citation>
    <scope>NUCLEOTIDE SEQUENCE [LARGE SCALE GENOMIC DNA]</scope>
    <source>
        <strain evidence="2">HyVt-456</strain>
    </source>
</reference>
<feature type="chain" id="PRO_5031061647" description="6-bladed beta-propeller" evidence="1">
    <location>
        <begin position="21"/>
        <end position="294"/>
    </location>
</feature>
<dbReference type="InterPro" id="IPR050952">
    <property type="entry name" value="TRIM-NHL_E3_ligases"/>
</dbReference>
<evidence type="ECO:0008006" key="3">
    <source>
        <dbReference type="Google" id="ProtNLM"/>
    </source>
</evidence>
<gene>
    <name evidence="2" type="ORF">ENJ10_03365</name>
</gene>
<sequence length="294" mass="33098">MKIILIFIAMCSLAAAQSFKALQRINLTEAGDSLLLSPMAIDISPEQKVYVVDTGHNRIVVMDIRGKVVRTIGGFGFDEEQFDEPRDIWSRSVVDIFVSDYNNRRLQRFDRQLNFLSFLEANSALSEELQFDYAASCAVSSQNELFLLSRNQDKVIKYNRNGDAEYAFGYLESASAELNEPQQIDIWRGDRLLVSNSGDSSVIVYDFFGNLVRRISSPRFVSPSGLTIINDDYFLLSDPQAGRLFLIDHHYAVRAVKAAPVKHPRDAAAIKDGDRYLLFVLDGNEVIKGILTLP</sequence>
<feature type="signal peptide" evidence="1">
    <location>
        <begin position="1"/>
        <end position="20"/>
    </location>
</feature>
<dbReference type="Proteomes" id="UP000886005">
    <property type="component" value="Unassembled WGS sequence"/>
</dbReference>
<keyword evidence="1" id="KW-0732">Signal</keyword>
<dbReference type="PANTHER" id="PTHR24104">
    <property type="entry name" value="E3 UBIQUITIN-PROTEIN LIGASE NHLRC1-RELATED"/>
    <property type="match status" value="1"/>
</dbReference>
<dbReference type="EMBL" id="DRLD01000093">
    <property type="protein sequence ID" value="HED09704.1"/>
    <property type="molecule type" value="Genomic_DNA"/>
</dbReference>
<dbReference type="SUPFAM" id="SSF101898">
    <property type="entry name" value="NHL repeat"/>
    <property type="match status" value="1"/>
</dbReference>
<protein>
    <recommendedName>
        <fullName evidence="3">6-bladed beta-propeller</fullName>
    </recommendedName>
</protein>
<evidence type="ECO:0000256" key="1">
    <source>
        <dbReference type="SAM" id="SignalP"/>
    </source>
</evidence>
<dbReference type="AlphaFoldDB" id="A0A7V1LY48"/>
<accession>A0A7V1LY48</accession>
<comment type="caution">
    <text evidence="2">The sequence shown here is derived from an EMBL/GenBank/DDBJ whole genome shotgun (WGS) entry which is preliminary data.</text>
</comment>
<evidence type="ECO:0000313" key="2">
    <source>
        <dbReference type="EMBL" id="HED09704.1"/>
    </source>
</evidence>
<dbReference type="Gene3D" id="2.120.10.30">
    <property type="entry name" value="TolB, C-terminal domain"/>
    <property type="match status" value="2"/>
</dbReference>